<gene>
    <name evidence="3" type="ORF">LX81_01293</name>
</gene>
<dbReference type="Gene3D" id="3.90.550.10">
    <property type="entry name" value="Spore Coat Polysaccharide Biosynthesis Protein SpsA, Chain A"/>
    <property type="match status" value="1"/>
</dbReference>
<dbReference type="GO" id="GO:0016779">
    <property type="term" value="F:nucleotidyltransferase activity"/>
    <property type="evidence" value="ECO:0007669"/>
    <property type="project" value="UniProtKB-KW"/>
</dbReference>
<keyword evidence="1" id="KW-0460">Magnesium</keyword>
<dbReference type="EMBL" id="QKZL01000004">
    <property type="protein sequence ID" value="PZX17568.1"/>
    <property type="molecule type" value="Genomic_DNA"/>
</dbReference>
<dbReference type="PANTHER" id="PTHR43777">
    <property type="entry name" value="MOLYBDENUM COFACTOR CYTIDYLYLTRANSFERASE"/>
    <property type="match status" value="1"/>
</dbReference>
<dbReference type="InterPro" id="IPR029044">
    <property type="entry name" value="Nucleotide-diphossugar_trans"/>
</dbReference>
<dbReference type="SUPFAM" id="SSF53448">
    <property type="entry name" value="Nucleotide-diphospho-sugar transferases"/>
    <property type="match status" value="1"/>
</dbReference>
<dbReference type="InterPro" id="IPR025877">
    <property type="entry name" value="MobA-like_NTP_Trfase"/>
</dbReference>
<evidence type="ECO:0000313" key="4">
    <source>
        <dbReference type="Proteomes" id="UP000248916"/>
    </source>
</evidence>
<comment type="caution">
    <text evidence="3">The sequence shown here is derived from an EMBL/GenBank/DDBJ whole genome shotgun (WGS) entry which is preliminary data.</text>
</comment>
<dbReference type="CDD" id="cd04182">
    <property type="entry name" value="GT_2_like_f"/>
    <property type="match status" value="1"/>
</dbReference>
<name>A0A2W7NBP7_9RHOB</name>
<organism evidence="3 4">
    <name type="scientific">Palleronia aestuarii</name>
    <dbReference type="NCBI Taxonomy" id="568105"/>
    <lineage>
        <taxon>Bacteria</taxon>
        <taxon>Pseudomonadati</taxon>
        <taxon>Pseudomonadota</taxon>
        <taxon>Alphaproteobacteria</taxon>
        <taxon>Rhodobacterales</taxon>
        <taxon>Roseobacteraceae</taxon>
        <taxon>Palleronia</taxon>
    </lineage>
</organism>
<keyword evidence="3" id="KW-0548">Nucleotidyltransferase</keyword>
<proteinExistence type="predicted"/>
<dbReference type="PANTHER" id="PTHR43777:SF1">
    <property type="entry name" value="MOLYBDENUM COFACTOR CYTIDYLYLTRANSFERASE"/>
    <property type="match status" value="1"/>
</dbReference>
<keyword evidence="4" id="KW-1185">Reference proteome</keyword>
<dbReference type="RefSeq" id="WP_272939473.1">
    <property type="nucleotide sequence ID" value="NZ_QKZL01000004.1"/>
</dbReference>
<keyword evidence="3" id="KW-0808">Transferase</keyword>
<dbReference type="AlphaFoldDB" id="A0A2W7NBP7"/>
<dbReference type="Proteomes" id="UP000248916">
    <property type="component" value="Unassembled WGS sequence"/>
</dbReference>
<evidence type="ECO:0000313" key="3">
    <source>
        <dbReference type="EMBL" id="PZX17568.1"/>
    </source>
</evidence>
<evidence type="ECO:0000256" key="1">
    <source>
        <dbReference type="ARBA" id="ARBA00022842"/>
    </source>
</evidence>
<dbReference type="Pfam" id="PF12804">
    <property type="entry name" value="NTP_transf_3"/>
    <property type="match status" value="1"/>
</dbReference>
<protein>
    <submittedName>
        <fullName evidence="3">CTP:molybdopterin cytidylyltransferase MocA</fullName>
    </submittedName>
</protein>
<evidence type="ECO:0000259" key="2">
    <source>
        <dbReference type="Pfam" id="PF12804"/>
    </source>
</evidence>
<feature type="domain" description="MobA-like NTP transferase" evidence="2">
    <location>
        <begin position="11"/>
        <end position="170"/>
    </location>
</feature>
<accession>A0A2W7NBP7</accession>
<reference evidence="3 4" key="1">
    <citation type="submission" date="2018-06" db="EMBL/GenBank/DDBJ databases">
        <title>Genomic Encyclopedia of Archaeal and Bacterial Type Strains, Phase II (KMG-II): from individual species to whole genera.</title>
        <authorList>
            <person name="Goeker M."/>
        </authorList>
    </citation>
    <scope>NUCLEOTIDE SEQUENCE [LARGE SCALE GENOMIC DNA]</scope>
    <source>
        <strain evidence="3 4">DSM 22009</strain>
    </source>
</reference>
<sequence>MGSPSADLVIAILAAGASSRMRGGDKLLEPVEGRPLLRLLAERAVTLGLPVIVTLPPDAPARHAALGGIQARPLVVPDAATGMAASFRALAREVPEETALMIVLGDMPEITSDDMGRIVDAWRADGGLRVARATTRDGSEGQPLILPARLVPALRGLEGDRGARAVVAGEDNVKVPLPGSRATVDLDTPEAWAAWRADGPSR</sequence>